<dbReference type="RefSeq" id="WP_052595999.1">
    <property type="nucleotide sequence ID" value="NZ_CP011112.1"/>
</dbReference>
<dbReference type="GO" id="GO:0071949">
    <property type="term" value="F:FAD binding"/>
    <property type="evidence" value="ECO:0007669"/>
    <property type="project" value="InterPro"/>
</dbReference>
<organism evidence="7 8">
    <name type="scientific">Luteipulveratus mongoliensis</name>
    <dbReference type="NCBI Taxonomy" id="571913"/>
    <lineage>
        <taxon>Bacteria</taxon>
        <taxon>Bacillati</taxon>
        <taxon>Actinomycetota</taxon>
        <taxon>Actinomycetes</taxon>
        <taxon>Micrococcales</taxon>
        <taxon>Dermacoccaceae</taxon>
        <taxon>Luteipulveratus</taxon>
    </lineage>
</organism>
<dbReference type="Gene3D" id="3.40.462.20">
    <property type="match status" value="1"/>
</dbReference>
<comment type="similarity">
    <text evidence="2">Belongs to the oxygen-dependent FAD-linked oxidoreductase family.</text>
</comment>
<evidence type="ECO:0000256" key="2">
    <source>
        <dbReference type="ARBA" id="ARBA00005466"/>
    </source>
</evidence>
<evidence type="ECO:0000259" key="6">
    <source>
        <dbReference type="PROSITE" id="PS51387"/>
    </source>
</evidence>
<dbReference type="InterPro" id="IPR016169">
    <property type="entry name" value="FAD-bd_PCMH_sub2"/>
</dbReference>
<dbReference type="InterPro" id="IPR006094">
    <property type="entry name" value="Oxid_FAD_bind_N"/>
</dbReference>
<dbReference type="PANTHER" id="PTHR42973:SF39">
    <property type="entry name" value="FAD-BINDING PCMH-TYPE DOMAIN-CONTAINING PROTEIN"/>
    <property type="match status" value="1"/>
</dbReference>
<dbReference type="EMBL" id="CP011112">
    <property type="protein sequence ID" value="AKU18313.1"/>
    <property type="molecule type" value="Genomic_DNA"/>
</dbReference>
<dbReference type="Gene3D" id="3.30.465.10">
    <property type="match status" value="1"/>
</dbReference>
<dbReference type="InterPro" id="IPR006093">
    <property type="entry name" value="Oxy_OxRdtase_FAD_BS"/>
</dbReference>
<evidence type="ECO:0000256" key="3">
    <source>
        <dbReference type="ARBA" id="ARBA00022630"/>
    </source>
</evidence>
<dbReference type="STRING" id="571913.VV02_24825"/>
<keyword evidence="8" id="KW-1185">Reference proteome</keyword>
<dbReference type="KEGG" id="lmoi:VV02_24825"/>
<sequence length="455" mass="47969">MTVRAMMAGSLVGPGDPSYDEARQVFNGMIDRRPALIAQCESRDDVVTALALAADRGWEVAVRAGGHSAAGFGVTEGGLVIDLRRMAAVEVDSARKVATVAGGATWADVDRACAPYGLATTGGRVSTTGVAGLTLGGGSGWLERSFGLACDNVLSAEVVTVDGRVVVASEDENPELFWALHGGGGNFGVVTELTFRLHPLQTTTLGLLFWPPDAGPEVTRAYRDLLEGDAPDALGGGSAYLTGPPEEFVPPHLVGKLAHAAVVVYAGEEGAARDSIASLLALAPDSAMITPMPYADIQSALDDPPGFRNYWSAEHLMALPDEAIDLVHAASAHMVVPSPSQQILIPWGGALAQETADWPLPHRRTQWVVHPLGLWTDPADDARGIAWARDLCASVRPYATGDVYLNFTGDEGHERVVAGLGAANYRRLEEVKTAYDPENRLHLNHNIAPALTPVG</sequence>
<dbReference type="SUPFAM" id="SSF56176">
    <property type="entry name" value="FAD-binding/transporter-associated domain-like"/>
    <property type="match status" value="1"/>
</dbReference>
<evidence type="ECO:0000256" key="1">
    <source>
        <dbReference type="ARBA" id="ARBA00001974"/>
    </source>
</evidence>
<dbReference type="Pfam" id="PF01565">
    <property type="entry name" value="FAD_binding_4"/>
    <property type="match status" value="1"/>
</dbReference>
<name>A0A0K1JP01_9MICO</name>
<accession>A0A0K1JP01</accession>
<evidence type="ECO:0000256" key="4">
    <source>
        <dbReference type="ARBA" id="ARBA00022827"/>
    </source>
</evidence>
<dbReference type="InterPro" id="IPR016167">
    <property type="entry name" value="FAD-bd_PCMH_sub1"/>
</dbReference>
<keyword evidence="5" id="KW-0560">Oxidoreductase</keyword>
<dbReference type="PANTHER" id="PTHR42973">
    <property type="entry name" value="BINDING OXIDOREDUCTASE, PUTATIVE (AFU_ORTHOLOGUE AFUA_1G17690)-RELATED"/>
    <property type="match status" value="1"/>
</dbReference>
<evidence type="ECO:0000256" key="5">
    <source>
        <dbReference type="ARBA" id="ARBA00023002"/>
    </source>
</evidence>
<dbReference type="InterPro" id="IPR012951">
    <property type="entry name" value="BBE"/>
</dbReference>
<dbReference type="InterPro" id="IPR016166">
    <property type="entry name" value="FAD-bd_PCMH"/>
</dbReference>
<dbReference type="AlphaFoldDB" id="A0A0K1JP01"/>
<evidence type="ECO:0000313" key="8">
    <source>
        <dbReference type="Proteomes" id="UP000066480"/>
    </source>
</evidence>
<dbReference type="GO" id="GO:0016491">
    <property type="term" value="F:oxidoreductase activity"/>
    <property type="evidence" value="ECO:0007669"/>
    <property type="project" value="UniProtKB-KW"/>
</dbReference>
<keyword evidence="3" id="KW-0285">Flavoprotein</keyword>
<dbReference type="PROSITE" id="PS51387">
    <property type="entry name" value="FAD_PCMH"/>
    <property type="match status" value="1"/>
</dbReference>
<evidence type="ECO:0000313" key="7">
    <source>
        <dbReference type="EMBL" id="AKU18313.1"/>
    </source>
</evidence>
<reference evidence="7 8" key="1">
    <citation type="submission" date="2015-03" db="EMBL/GenBank/DDBJ databases">
        <title>Luteipulveratus halotolerans sp. nov., a novel actinobacterium (Dermacoccaceae) from Sarawak, Malaysia.</title>
        <authorList>
            <person name="Juboi H."/>
            <person name="Basik A."/>
            <person name="Shamsul S.S."/>
            <person name="Arnold P."/>
            <person name="Schmitt E.K."/>
            <person name="Sanglier J.-J."/>
            <person name="Yeo T."/>
        </authorList>
    </citation>
    <scope>NUCLEOTIDE SEQUENCE [LARGE SCALE GENOMIC DNA]</scope>
    <source>
        <strain evidence="7 8">MN07-A0370</strain>
    </source>
</reference>
<feature type="domain" description="FAD-binding PCMH-type" evidence="6">
    <location>
        <begin position="29"/>
        <end position="200"/>
    </location>
</feature>
<dbReference type="InterPro" id="IPR036318">
    <property type="entry name" value="FAD-bd_PCMH-like_sf"/>
</dbReference>
<protein>
    <submittedName>
        <fullName evidence="7">FAD-binding protein</fullName>
    </submittedName>
</protein>
<comment type="cofactor">
    <cofactor evidence="1">
        <name>FAD</name>
        <dbReference type="ChEBI" id="CHEBI:57692"/>
    </cofactor>
</comment>
<dbReference type="PROSITE" id="PS00862">
    <property type="entry name" value="OX2_COVAL_FAD"/>
    <property type="match status" value="1"/>
</dbReference>
<dbReference type="InterPro" id="IPR050416">
    <property type="entry name" value="FAD-linked_Oxidoreductase"/>
</dbReference>
<dbReference type="OrthoDB" id="9775082at2"/>
<dbReference type="Gene3D" id="3.30.43.10">
    <property type="entry name" value="Uridine Diphospho-n-acetylenolpyruvylglucosamine Reductase, domain 2"/>
    <property type="match status" value="1"/>
</dbReference>
<dbReference type="Proteomes" id="UP000066480">
    <property type="component" value="Chromosome"/>
</dbReference>
<dbReference type="Pfam" id="PF08031">
    <property type="entry name" value="BBE"/>
    <property type="match status" value="1"/>
</dbReference>
<gene>
    <name evidence="7" type="ORF">VV02_24825</name>
</gene>
<dbReference type="PATRIC" id="fig|571913.6.peg.5033"/>
<keyword evidence="4" id="KW-0274">FAD</keyword>
<proteinExistence type="inferred from homology"/>